<evidence type="ECO:0000313" key="2">
    <source>
        <dbReference type="EMBL" id="RDC64009.1"/>
    </source>
</evidence>
<reference evidence="2 3" key="1">
    <citation type="submission" date="2018-04" db="EMBL/GenBank/DDBJ databases">
        <title>Adhaeribacter sp. HMF7616 genome sequencing and assembly.</title>
        <authorList>
            <person name="Kang H."/>
            <person name="Kang J."/>
            <person name="Cha I."/>
            <person name="Kim H."/>
            <person name="Joh K."/>
        </authorList>
    </citation>
    <scope>NUCLEOTIDE SEQUENCE [LARGE SCALE GENOMIC DNA]</scope>
    <source>
        <strain evidence="2 3">HMF7616</strain>
    </source>
</reference>
<dbReference type="RefSeq" id="WP_115373219.1">
    <property type="nucleotide sequence ID" value="NZ_QASA01000001.1"/>
</dbReference>
<dbReference type="Proteomes" id="UP000253919">
    <property type="component" value="Unassembled WGS sequence"/>
</dbReference>
<gene>
    <name evidence="2" type="ORF">AHMF7616_02619</name>
</gene>
<feature type="domain" description="DUF5675" evidence="1">
    <location>
        <begin position="5"/>
        <end position="124"/>
    </location>
</feature>
<dbReference type="InterPro" id="IPR043732">
    <property type="entry name" value="DUF5675"/>
</dbReference>
<evidence type="ECO:0000313" key="3">
    <source>
        <dbReference type="Proteomes" id="UP000253919"/>
    </source>
</evidence>
<dbReference type="EMBL" id="QASA01000001">
    <property type="protein sequence ID" value="RDC64009.1"/>
    <property type="molecule type" value="Genomic_DNA"/>
</dbReference>
<accession>A0A369QMD3</accession>
<comment type="caution">
    <text evidence="2">The sequence shown here is derived from an EMBL/GenBank/DDBJ whole genome shotgun (WGS) entry which is preliminary data.</text>
</comment>
<evidence type="ECO:0000259" key="1">
    <source>
        <dbReference type="Pfam" id="PF18925"/>
    </source>
</evidence>
<organism evidence="2 3">
    <name type="scientific">Adhaeribacter pallidiroseus</name>
    <dbReference type="NCBI Taxonomy" id="2072847"/>
    <lineage>
        <taxon>Bacteria</taxon>
        <taxon>Pseudomonadati</taxon>
        <taxon>Bacteroidota</taxon>
        <taxon>Cytophagia</taxon>
        <taxon>Cytophagales</taxon>
        <taxon>Hymenobacteraceae</taxon>
        <taxon>Adhaeribacter</taxon>
    </lineage>
</organism>
<protein>
    <recommendedName>
        <fullName evidence="1">DUF5675 domain-containing protein</fullName>
    </recommendedName>
</protein>
<sequence>MQIKVVRSVYTPTSTLGKMFINNSFFAYTLEDTDRNLKGDCQKKQKSKTAIDSGNYQVVLNFSNNFKKYLPLLLNVPCFEGIRIHGGNTCEDSLGCILIGEHSNMQDKIWNCASKVNSLVALLKSVEKKEKIWIEIAKDTAAVA</sequence>
<dbReference type="AlphaFoldDB" id="A0A369QMD3"/>
<name>A0A369QMD3_9BACT</name>
<dbReference type="Pfam" id="PF18925">
    <property type="entry name" value="DUF5675"/>
    <property type="match status" value="1"/>
</dbReference>
<keyword evidence="3" id="KW-1185">Reference proteome</keyword>
<proteinExistence type="predicted"/>
<dbReference type="OrthoDB" id="1036575at2"/>